<evidence type="ECO:0008006" key="3">
    <source>
        <dbReference type="Google" id="ProtNLM"/>
    </source>
</evidence>
<gene>
    <name evidence="2" type="ORF">METZ01_LOCUS48976</name>
</gene>
<dbReference type="SFLD" id="SFLDS00003">
    <property type="entry name" value="Haloacid_Dehalogenase"/>
    <property type="match status" value="1"/>
</dbReference>
<reference evidence="2" key="1">
    <citation type="submission" date="2018-05" db="EMBL/GenBank/DDBJ databases">
        <authorList>
            <person name="Lanie J.A."/>
            <person name="Ng W.-L."/>
            <person name="Kazmierczak K.M."/>
            <person name="Andrzejewski T.M."/>
            <person name="Davidsen T.M."/>
            <person name="Wayne K.J."/>
            <person name="Tettelin H."/>
            <person name="Glass J.I."/>
            <person name="Rusch D."/>
            <person name="Podicherti R."/>
            <person name="Tsui H.-C.T."/>
            <person name="Winkler M.E."/>
        </authorList>
    </citation>
    <scope>NUCLEOTIDE SEQUENCE</scope>
</reference>
<organism evidence="2">
    <name type="scientific">marine metagenome</name>
    <dbReference type="NCBI Taxonomy" id="408172"/>
    <lineage>
        <taxon>unclassified sequences</taxon>
        <taxon>metagenomes</taxon>
        <taxon>ecological metagenomes</taxon>
    </lineage>
</organism>
<evidence type="ECO:0000256" key="1">
    <source>
        <dbReference type="ARBA" id="ARBA00022801"/>
    </source>
</evidence>
<dbReference type="InterPro" id="IPR023214">
    <property type="entry name" value="HAD_sf"/>
</dbReference>
<protein>
    <recommendedName>
        <fullName evidence="3">Haloacid dehalogenase, type II</fullName>
    </recommendedName>
</protein>
<dbReference type="InterPro" id="IPR036412">
    <property type="entry name" value="HAD-like_sf"/>
</dbReference>
<dbReference type="GO" id="GO:0016787">
    <property type="term" value="F:hydrolase activity"/>
    <property type="evidence" value="ECO:0007669"/>
    <property type="project" value="UniProtKB-KW"/>
</dbReference>
<feature type="non-terminal residue" evidence="2">
    <location>
        <position position="205"/>
    </location>
</feature>
<dbReference type="Gene3D" id="1.10.150.750">
    <property type="match status" value="1"/>
</dbReference>
<dbReference type="PANTHER" id="PTHR43316:SF9">
    <property type="entry name" value="ACID DEHALOGENASE, PUTATIVE (AFU_ORTHOLOGUE AFUA_6G14460)-RELATED"/>
    <property type="match status" value="1"/>
</dbReference>
<evidence type="ECO:0000313" key="2">
    <source>
        <dbReference type="EMBL" id="SUZ96122.1"/>
    </source>
</evidence>
<proteinExistence type="predicted"/>
<dbReference type="InterPro" id="IPR051540">
    <property type="entry name" value="S-2-haloacid_dehalogenase"/>
</dbReference>
<keyword evidence="1" id="KW-0378">Hydrolase</keyword>
<name>A0A381RW85_9ZZZZ</name>
<dbReference type="SUPFAM" id="SSF56784">
    <property type="entry name" value="HAD-like"/>
    <property type="match status" value="1"/>
</dbReference>
<dbReference type="InterPro" id="IPR006439">
    <property type="entry name" value="HAD-SF_hydro_IA"/>
</dbReference>
<dbReference type="PRINTS" id="PR00413">
    <property type="entry name" value="HADHALOGNASE"/>
</dbReference>
<dbReference type="Gene3D" id="3.40.50.1000">
    <property type="entry name" value="HAD superfamily/HAD-like"/>
    <property type="match status" value="1"/>
</dbReference>
<dbReference type="SFLD" id="SFLDG01129">
    <property type="entry name" value="C1.5:_HAD__Beta-PGM__Phosphata"/>
    <property type="match status" value="1"/>
</dbReference>
<dbReference type="AlphaFoldDB" id="A0A381RW85"/>
<dbReference type="EMBL" id="UINC01002385">
    <property type="protein sequence ID" value="SUZ96122.1"/>
    <property type="molecule type" value="Genomic_DNA"/>
</dbReference>
<dbReference type="Pfam" id="PF00702">
    <property type="entry name" value="Hydrolase"/>
    <property type="match status" value="1"/>
</dbReference>
<dbReference type="PANTHER" id="PTHR43316">
    <property type="entry name" value="HYDROLASE, HALOACID DELAHOGENASE-RELATED"/>
    <property type="match status" value="1"/>
</dbReference>
<sequence>MNRPRIITFDCYGTLIDWNAGISQALIAEGERQGFHTDREIILDVYHDAEMRVQSGHYRTYREILELLEKEIATQLGWEVPASPGYLADSLPSWQPFVDSNRSLERLGAMGFELGILSNIDDELLAGTRRHFTVDFDLLVTAQQLRSYKPATRHFEYALEMCGKGQAAILHIAQSYFHDIHPAVCMGIKTVWVNRMSETVTDDCP</sequence>
<accession>A0A381RW85</accession>